<dbReference type="CDD" id="cd11304">
    <property type="entry name" value="Cadherin_repeat"/>
    <property type="match status" value="2"/>
</dbReference>
<comment type="caution">
    <text evidence="11">The sequence shown here is derived from an EMBL/GenBank/DDBJ whole genome shotgun (WGS) entry which is preliminary data.</text>
</comment>
<keyword evidence="12" id="KW-1185">Reference proteome</keyword>
<dbReference type="PROSITE" id="PS00232">
    <property type="entry name" value="CADHERIN_1"/>
    <property type="match status" value="1"/>
</dbReference>
<evidence type="ECO:0000256" key="7">
    <source>
        <dbReference type="ARBA" id="ARBA00023180"/>
    </source>
</evidence>
<keyword evidence="7" id="KW-0325">Glycoprotein</keyword>
<dbReference type="AlphaFoldDB" id="A0A816HT46"/>
<dbReference type="GO" id="GO:0007156">
    <property type="term" value="P:homophilic cell adhesion via plasma membrane adhesion molecules"/>
    <property type="evidence" value="ECO:0007669"/>
    <property type="project" value="InterPro"/>
</dbReference>
<evidence type="ECO:0000313" key="11">
    <source>
        <dbReference type="EMBL" id="CAF1689358.1"/>
    </source>
</evidence>
<comment type="subcellular location">
    <subcellularLocation>
        <location evidence="1">Membrane</location>
        <topology evidence="1">Single-pass membrane protein</topology>
    </subcellularLocation>
</comment>
<dbReference type="InterPro" id="IPR002126">
    <property type="entry name" value="Cadherin-like_dom"/>
</dbReference>
<dbReference type="GO" id="GO:0005509">
    <property type="term" value="F:calcium ion binding"/>
    <property type="evidence" value="ECO:0007669"/>
    <property type="project" value="UniProtKB-UniRule"/>
</dbReference>
<keyword evidence="5" id="KW-1133">Transmembrane helix</keyword>
<dbReference type="Proteomes" id="UP000663828">
    <property type="component" value="Unassembled WGS sequence"/>
</dbReference>
<evidence type="ECO:0000259" key="10">
    <source>
        <dbReference type="PROSITE" id="PS50268"/>
    </source>
</evidence>
<accession>A0A816HT46</accession>
<name>A0A816HT46_ADIRI</name>
<evidence type="ECO:0000256" key="2">
    <source>
        <dbReference type="ARBA" id="ARBA00022692"/>
    </source>
</evidence>
<dbReference type="GO" id="GO:0005886">
    <property type="term" value="C:plasma membrane"/>
    <property type="evidence" value="ECO:0007669"/>
    <property type="project" value="InterPro"/>
</dbReference>
<evidence type="ECO:0000256" key="6">
    <source>
        <dbReference type="ARBA" id="ARBA00023136"/>
    </source>
</evidence>
<keyword evidence="2" id="KW-0812">Transmembrane</keyword>
<organism evidence="11 12">
    <name type="scientific">Adineta ricciae</name>
    <name type="common">Rotifer</name>
    <dbReference type="NCBI Taxonomy" id="249248"/>
    <lineage>
        <taxon>Eukaryota</taxon>
        <taxon>Metazoa</taxon>
        <taxon>Spiralia</taxon>
        <taxon>Gnathifera</taxon>
        <taxon>Rotifera</taxon>
        <taxon>Eurotatoria</taxon>
        <taxon>Bdelloidea</taxon>
        <taxon>Adinetida</taxon>
        <taxon>Adinetidae</taxon>
        <taxon>Adineta</taxon>
    </lineage>
</organism>
<keyword evidence="3" id="KW-0677">Repeat</keyword>
<sequence>MLQILFLFNIIYLTCAKPKDSIHIMEDLPIGSSIYTFATDGCKTVTNAGTYRFVDSQKNSNDFFLIDPYTGRVTTKKLIDRDDFCLRRMCSCSQCAITLEVLCVNAGQIYFNDLSIIIDDRNDHAPQFPKSSLTIDVLENVPLGYLIPIDIANDLDYGNNSIQGYRLLEDNSTNKILKAFQIEYSKKNDLLALRLIKILDR</sequence>
<keyword evidence="9" id="KW-0732">Signal</keyword>
<evidence type="ECO:0000256" key="8">
    <source>
        <dbReference type="PROSITE-ProRule" id="PRU00043"/>
    </source>
</evidence>
<feature type="signal peptide" evidence="9">
    <location>
        <begin position="1"/>
        <end position="16"/>
    </location>
</feature>
<dbReference type="PRINTS" id="PR00205">
    <property type="entry name" value="CADHERIN"/>
</dbReference>
<proteinExistence type="predicted"/>
<dbReference type="EMBL" id="CAJNOR010019180">
    <property type="protein sequence ID" value="CAF1689358.1"/>
    <property type="molecule type" value="Genomic_DNA"/>
</dbReference>
<feature type="domain" description="Cadherin" evidence="10">
    <location>
        <begin position="16"/>
        <end position="128"/>
    </location>
</feature>
<keyword evidence="4 8" id="KW-0106">Calcium</keyword>
<dbReference type="SUPFAM" id="SSF49313">
    <property type="entry name" value="Cadherin-like"/>
    <property type="match status" value="2"/>
</dbReference>
<evidence type="ECO:0000256" key="5">
    <source>
        <dbReference type="ARBA" id="ARBA00022989"/>
    </source>
</evidence>
<dbReference type="Gene3D" id="2.60.40.60">
    <property type="entry name" value="Cadherins"/>
    <property type="match status" value="2"/>
</dbReference>
<dbReference type="PANTHER" id="PTHR24028:SF146">
    <property type="entry name" value="CADHERIN 96CB, ISOFORM D-RELATED"/>
    <property type="match status" value="1"/>
</dbReference>
<dbReference type="PANTHER" id="PTHR24028">
    <property type="entry name" value="CADHERIN-87A"/>
    <property type="match status" value="1"/>
</dbReference>
<evidence type="ECO:0000313" key="12">
    <source>
        <dbReference type="Proteomes" id="UP000663828"/>
    </source>
</evidence>
<evidence type="ECO:0000256" key="3">
    <source>
        <dbReference type="ARBA" id="ARBA00022737"/>
    </source>
</evidence>
<dbReference type="InterPro" id="IPR020894">
    <property type="entry name" value="Cadherin_CS"/>
</dbReference>
<evidence type="ECO:0000256" key="4">
    <source>
        <dbReference type="ARBA" id="ARBA00022837"/>
    </source>
</evidence>
<dbReference type="InterPro" id="IPR015919">
    <property type="entry name" value="Cadherin-like_sf"/>
</dbReference>
<keyword evidence="6" id="KW-0472">Membrane</keyword>
<gene>
    <name evidence="11" type="ORF">XAT740_LOCUS63271</name>
</gene>
<protein>
    <recommendedName>
        <fullName evidence="10">Cadherin domain-containing protein</fullName>
    </recommendedName>
</protein>
<feature type="non-terminal residue" evidence="11">
    <location>
        <position position="201"/>
    </location>
</feature>
<dbReference type="PROSITE" id="PS50268">
    <property type="entry name" value="CADHERIN_2"/>
    <property type="match status" value="1"/>
</dbReference>
<evidence type="ECO:0000256" key="9">
    <source>
        <dbReference type="SAM" id="SignalP"/>
    </source>
</evidence>
<evidence type="ECO:0000256" key="1">
    <source>
        <dbReference type="ARBA" id="ARBA00004167"/>
    </source>
</evidence>
<dbReference type="InterPro" id="IPR050174">
    <property type="entry name" value="Protocadherin/Cadherin-CA"/>
</dbReference>
<reference evidence="11" key="1">
    <citation type="submission" date="2021-02" db="EMBL/GenBank/DDBJ databases">
        <authorList>
            <person name="Nowell W R."/>
        </authorList>
    </citation>
    <scope>NUCLEOTIDE SEQUENCE</scope>
</reference>
<feature type="chain" id="PRO_5032330350" description="Cadherin domain-containing protein" evidence="9">
    <location>
        <begin position="17"/>
        <end position="201"/>
    </location>
</feature>